<protein>
    <recommendedName>
        <fullName evidence="1">Serine hydroxymethyltransferase-like domain-containing protein</fullName>
    </recommendedName>
</protein>
<dbReference type="Pfam" id="PF00464">
    <property type="entry name" value="SHMT"/>
    <property type="match status" value="1"/>
</dbReference>
<reference evidence="2 3" key="1">
    <citation type="journal article" date="2018" name="Science">
        <title>The opium poppy genome and morphinan production.</title>
        <authorList>
            <person name="Guo L."/>
            <person name="Winzer T."/>
            <person name="Yang X."/>
            <person name="Li Y."/>
            <person name="Ning Z."/>
            <person name="He Z."/>
            <person name="Teodor R."/>
            <person name="Lu Y."/>
            <person name="Bowser T.A."/>
            <person name="Graham I.A."/>
            <person name="Ye K."/>
        </authorList>
    </citation>
    <scope>NUCLEOTIDE SEQUENCE [LARGE SCALE GENOMIC DNA]</scope>
    <source>
        <strain evidence="3">cv. HN1</strain>
        <tissue evidence="2">Leaves</tissue>
    </source>
</reference>
<dbReference type="STRING" id="3469.A0A4Y7IHE6"/>
<feature type="domain" description="Serine hydroxymethyltransferase-like" evidence="1">
    <location>
        <begin position="141"/>
        <end position="200"/>
    </location>
</feature>
<dbReference type="AlphaFoldDB" id="A0A4Y7IHE6"/>
<dbReference type="InterPro" id="IPR015422">
    <property type="entry name" value="PyrdxlP-dep_Trfase_small"/>
</dbReference>
<dbReference type="InterPro" id="IPR015424">
    <property type="entry name" value="PyrdxlP-dep_Trfase"/>
</dbReference>
<proteinExistence type="predicted"/>
<dbReference type="SUPFAM" id="SSF53383">
    <property type="entry name" value="PLP-dependent transferases"/>
    <property type="match status" value="1"/>
</dbReference>
<dbReference type="InterPro" id="IPR039429">
    <property type="entry name" value="SHMT-like_dom"/>
</dbReference>
<dbReference type="EMBL" id="CM010715">
    <property type="protein sequence ID" value="RZC46888.1"/>
    <property type="molecule type" value="Genomic_DNA"/>
</dbReference>
<sequence>MVMIQWQQIEALLKAACQLPLHTYVSEKGKAASEPHLFHQMMKLCIHRQSRVRTQYDMADEANRIPLMVLFYSLCMSACAKVTGAVVTSAERVYEELTKYRNVEVGWSSHSTLANIITRSVLVEKTFAPLVFVPHHPLIKPSFLGFKEVHTITGLTVALKQATNPEHKAYQEQVLRNCSQFDKVMVYTTLNASGYDLVSGEWWY</sequence>
<evidence type="ECO:0000259" key="1">
    <source>
        <dbReference type="Pfam" id="PF00464"/>
    </source>
</evidence>
<dbReference type="Proteomes" id="UP000316621">
    <property type="component" value="Chromosome 1"/>
</dbReference>
<gene>
    <name evidence="2" type="ORF">C5167_039829</name>
</gene>
<evidence type="ECO:0000313" key="2">
    <source>
        <dbReference type="EMBL" id="RZC46888.1"/>
    </source>
</evidence>
<organism evidence="2 3">
    <name type="scientific">Papaver somniferum</name>
    <name type="common">Opium poppy</name>
    <dbReference type="NCBI Taxonomy" id="3469"/>
    <lineage>
        <taxon>Eukaryota</taxon>
        <taxon>Viridiplantae</taxon>
        <taxon>Streptophyta</taxon>
        <taxon>Embryophyta</taxon>
        <taxon>Tracheophyta</taxon>
        <taxon>Spermatophyta</taxon>
        <taxon>Magnoliopsida</taxon>
        <taxon>Ranunculales</taxon>
        <taxon>Papaveraceae</taxon>
        <taxon>Papaveroideae</taxon>
        <taxon>Papaver</taxon>
    </lineage>
</organism>
<accession>A0A4Y7IHE6</accession>
<name>A0A4Y7IHE6_PAPSO</name>
<dbReference type="Gramene" id="RZC46888">
    <property type="protein sequence ID" value="RZC46888"/>
    <property type="gene ID" value="C5167_039829"/>
</dbReference>
<keyword evidence="3" id="KW-1185">Reference proteome</keyword>
<dbReference type="Gene3D" id="3.90.1150.10">
    <property type="entry name" value="Aspartate Aminotransferase, domain 1"/>
    <property type="match status" value="1"/>
</dbReference>
<evidence type="ECO:0000313" key="3">
    <source>
        <dbReference type="Proteomes" id="UP000316621"/>
    </source>
</evidence>